<dbReference type="EMBL" id="BGPR01007379">
    <property type="protein sequence ID" value="GBN26419.1"/>
    <property type="molecule type" value="Genomic_DNA"/>
</dbReference>
<dbReference type="AlphaFoldDB" id="A0A4Y2MIM8"/>
<evidence type="ECO:0000313" key="2">
    <source>
        <dbReference type="Proteomes" id="UP000499080"/>
    </source>
</evidence>
<organism evidence="1 2">
    <name type="scientific">Araneus ventricosus</name>
    <name type="common">Orbweaver spider</name>
    <name type="synonym">Epeira ventricosa</name>
    <dbReference type="NCBI Taxonomy" id="182803"/>
    <lineage>
        <taxon>Eukaryota</taxon>
        <taxon>Metazoa</taxon>
        <taxon>Ecdysozoa</taxon>
        <taxon>Arthropoda</taxon>
        <taxon>Chelicerata</taxon>
        <taxon>Arachnida</taxon>
        <taxon>Araneae</taxon>
        <taxon>Araneomorphae</taxon>
        <taxon>Entelegynae</taxon>
        <taxon>Araneoidea</taxon>
        <taxon>Araneidae</taxon>
        <taxon>Araneus</taxon>
    </lineage>
</organism>
<dbReference type="OrthoDB" id="6425404at2759"/>
<gene>
    <name evidence="1" type="ORF">AVEN_96948_1</name>
</gene>
<dbReference type="Proteomes" id="UP000499080">
    <property type="component" value="Unassembled WGS sequence"/>
</dbReference>
<comment type="caution">
    <text evidence="1">The sequence shown here is derived from an EMBL/GenBank/DDBJ whole genome shotgun (WGS) entry which is preliminary data.</text>
</comment>
<keyword evidence="2" id="KW-1185">Reference proteome</keyword>
<accession>A0A4Y2MIM8</accession>
<proteinExistence type="predicted"/>
<protein>
    <submittedName>
        <fullName evidence="1">Uncharacterized protein</fullName>
    </submittedName>
</protein>
<evidence type="ECO:0000313" key="1">
    <source>
        <dbReference type="EMBL" id="GBN26419.1"/>
    </source>
</evidence>
<sequence>MKKQVKICSIGGYSASDIVAVITVLKSIALKSGIELDFRVTIIDASVDWKNTCITVLSCLEEFHQATWKINFVQSNLANKREWTPEMLKAVQEADVVTMVRYFSTLRNKMKVVEMICDESQSQVMLFILDSTATPHVKVYFEIAHLDHFHLIHVELCDYHTLEIEAVKHLRTLYQKNFGGEKHLRSNVSFNLFVSVWVKASAETESKHKENLQSIFQNNVEKYNPKQGFLSTNDLTKWKNEFTKEKEAAGWNAKNIQKFVRKEKGKRSNMFGELIRREKGVHSLQKHLLTEVQSTEKDGDEVSETNEDSLEHYLNQKKQYALVKRNAYFSALRSNNCN</sequence>
<reference evidence="1 2" key="1">
    <citation type="journal article" date="2019" name="Sci. Rep.">
        <title>Orb-weaving spider Araneus ventricosus genome elucidates the spidroin gene catalogue.</title>
        <authorList>
            <person name="Kono N."/>
            <person name="Nakamura H."/>
            <person name="Ohtoshi R."/>
            <person name="Moran D.A.P."/>
            <person name="Shinohara A."/>
            <person name="Yoshida Y."/>
            <person name="Fujiwara M."/>
            <person name="Mori M."/>
            <person name="Tomita M."/>
            <person name="Arakawa K."/>
        </authorList>
    </citation>
    <scope>NUCLEOTIDE SEQUENCE [LARGE SCALE GENOMIC DNA]</scope>
</reference>
<name>A0A4Y2MIM8_ARAVE</name>